<keyword evidence="6 14" id="KW-0547">Nucleotide-binding</keyword>
<evidence type="ECO:0000256" key="11">
    <source>
        <dbReference type="ARBA" id="ARBA00023187"/>
    </source>
</evidence>
<dbReference type="CDD" id="cd22718">
    <property type="entry name" value="FHA_SNIP1"/>
    <property type="match status" value="1"/>
</dbReference>
<keyword evidence="4" id="KW-0507">mRNA processing</keyword>
<dbReference type="PRINTS" id="PR00326">
    <property type="entry name" value="GTP1OBG"/>
</dbReference>
<dbReference type="InterPro" id="IPR008984">
    <property type="entry name" value="SMAD_FHA_dom_sf"/>
</dbReference>
<protein>
    <recommendedName>
        <fullName evidence="14">Nucleolar GTP-binding protein 2</fullName>
    </recommendedName>
</protein>
<dbReference type="PROSITE" id="PS50006">
    <property type="entry name" value="FHA_DOMAIN"/>
    <property type="match status" value="1"/>
</dbReference>
<dbReference type="InterPro" id="IPR050755">
    <property type="entry name" value="TRAFAC_YlqF/YawG_RiboMat"/>
</dbReference>
<keyword evidence="8" id="KW-0175">Coiled coil</keyword>
<dbReference type="GO" id="GO:0031047">
    <property type="term" value="P:regulatory ncRNA-mediated gene silencing"/>
    <property type="evidence" value="ECO:0007669"/>
    <property type="project" value="UniProtKB-KW"/>
</dbReference>
<feature type="compositionally biased region" description="Acidic residues" evidence="15">
    <location>
        <begin position="519"/>
        <end position="535"/>
    </location>
</feature>
<feature type="compositionally biased region" description="Basic and acidic residues" evidence="15">
    <location>
        <begin position="743"/>
        <end position="763"/>
    </location>
</feature>
<evidence type="ECO:0000256" key="4">
    <source>
        <dbReference type="ARBA" id="ARBA00022664"/>
    </source>
</evidence>
<keyword evidence="19" id="KW-1185">Reference proteome</keyword>
<accession>A0A5J5DEM6</accession>
<keyword evidence="9 14" id="KW-0342">GTP-binding</keyword>
<evidence type="ECO:0000256" key="8">
    <source>
        <dbReference type="ARBA" id="ARBA00023054"/>
    </source>
</evidence>
<evidence type="ECO:0000256" key="2">
    <source>
        <dbReference type="ARBA" id="ARBA00022499"/>
    </source>
</evidence>
<feature type="compositionally biased region" description="Basic and acidic residues" evidence="15">
    <location>
        <begin position="426"/>
        <end position="436"/>
    </location>
</feature>
<dbReference type="InterPro" id="IPR012971">
    <property type="entry name" value="NOG2_N_dom"/>
</dbReference>
<feature type="compositionally biased region" description="Basic residues" evidence="15">
    <location>
        <begin position="764"/>
        <end position="773"/>
    </location>
</feature>
<dbReference type="Pfam" id="PF01926">
    <property type="entry name" value="MMR_HSR1"/>
    <property type="match status" value="1"/>
</dbReference>
<dbReference type="PROSITE" id="PS51721">
    <property type="entry name" value="G_CP"/>
    <property type="match status" value="1"/>
</dbReference>
<dbReference type="PANTHER" id="PTHR11089:SF9">
    <property type="entry name" value="NUCLEOLAR GTP-BINDING PROTEIN 2"/>
    <property type="match status" value="1"/>
</dbReference>
<evidence type="ECO:0000313" key="18">
    <source>
        <dbReference type="EMBL" id="KAA8591772.1"/>
    </source>
</evidence>
<keyword evidence="5" id="KW-0747">Spliceosome</keyword>
<dbReference type="InterPro" id="IPR024929">
    <property type="entry name" value="GNL2_CP_dom"/>
</dbReference>
<feature type="compositionally biased region" description="Basic and acidic residues" evidence="15">
    <location>
        <begin position="696"/>
        <end position="708"/>
    </location>
</feature>
<comment type="caution">
    <text evidence="18">The sequence shown here is derived from an EMBL/GenBank/DDBJ whole genome shotgun (WGS) entry which is preliminary data.</text>
</comment>
<comment type="similarity">
    <text evidence="14">Belongs to the TRAFAC class YlqF/YawG GTPase family. NOG2 subfamily.</text>
</comment>
<evidence type="ECO:0000256" key="3">
    <source>
        <dbReference type="ARBA" id="ARBA00022553"/>
    </source>
</evidence>
<name>A0A5J5DEM6_9PERO</name>
<dbReference type="SMART" id="SM00240">
    <property type="entry name" value="FHA"/>
    <property type="match status" value="1"/>
</dbReference>
<proteinExistence type="inferred from homology"/>
<feature type="region of interest" description="Disordered" evidence="15">
    <location>
        <begin position="421"/>
        <end position="474"/>
    </location>
</feature>
<evidence type="ECO:0000256" key="9">
    <source>
        <dbReference type="ARBA" id="ARBA00023134"/>
    </source>
</evidence>
<sequence length="1049" mass="120681">MVKPLFKGKSSINTSTSSSNPDRAKGAGGNNMRDRATIKRLNMYRQKKRCNNRGQVIRPLQFQSTVSPGTVARVEPNIKWFANTRVIKQSSLQKFQEEMGAIQKDPYRVVMKQSKLPMSLLHDRVKAHNSKVHILDTEGFETTFGPKAQRKRPSLMVGDVKDLVEKAEASVLTYSADKDKDLVTEDTGVREEVRDEIFKKGQSKRIWGELYKVIDSSDVVIQVLDARDPMGTRSSSIEAYMKKEKSWKHLIFVLNKCDLVPTWVTKRWVAILSQEYPTLAFHASLTNSFGKGSLIQLLRQFGKLHTDKKQISVGFIGYPNVGKSSVINTLRSKKVCNVAPLAGETKVWQYITLMRRIFLIDCPGVVYPSEDSESDIVLKGVVQVEKIRNPEEHIAAGGEPDLSTVSKMVLNDWQRGRIPFFVKPPGPERDLDDKPLPVEGPSEEVKNVQEEQPDNPDAVSEEHEEQQQRLQRKKEQVQKILSNVRQNFGKINVAPEFTEEDLVPVEMPDLELSDFSGSDGEEDSEEEEGGEEDGTNAEPADGAPEASEPSEPTTAQTGKATSSKSSREVIRELDEKISKYKHFLDRAKSKRFSAIRIPKALSDKAFADIKTKQVAAAKQAQQKDANQRSNKRKAEDEESTQSDRLTSKQRRAMDRAKKVKKIGVRYYETHNVKNKNKNRKYIYIRMTKEKRHKRRESPEREPKVKIKQEQVSPVRPQRSRRSRSRSSGNSSPQRRRTSRSPARTRDRSPAKRETSPARRDSRSPRNRRSRTPPHRGADVKIKREREEYRANADERRRRNDQPEERRSRWESDRPRERDRGRDRHREQGALASQQAERQQHDERRRENRQSREENQEQDFGQSEGGIDDPNDPPVGKEKPNFALSGALTEDTNTFRGVVIKYNEPPEARIPKRRWRLYPFKNDEPLPVMYIHRQSAYLLGRQRKIADIPIDHPSCSKQHAVFQYRLMEFTRADGTSGRRVRPYIIDLGSGNGTYLNNQRIEAQRYYELKEKDVIKFGFSSREYVLLHEFSDTSEVDAKVEEEEDDEGLDE</sequence>
<feature type="compositionally biased region" description="Acidic residues" evidence="15">
    <location>
        <begin position="497"/>
        <end position="512"/>
    </location>
</feature>
<dbReference type="GO" id="GO:0005730">
    <property type="term" value="C:nucleolus"/>
    <property type="evidence" value="ECO:0007669"/>
    <property type="project" value="UniProtKB-SubCell"/>
</dbReference>
<feature type="compositionally biased region" description="Basic and acidic residues" evidence="15">
    <location>
        <begin position="775"/>
        <end position="827"/>
    </location>
</feature>
<feature type="compositionally biased region" description="Low complexity" evidence="15">
    <location>
        <begin position="613"/>
        <end position="624"/>
    </location>
</feature>
<dbReference type="FunFam" id="2.60.200.20:FF:000008">
    <property type="entry name" value="smad nuclear-interacting protein 1"/>
    <property type="match status" value="1"/>
</dbReference>
<evidence type="ECO:0000313" key="19">
    <source>
        <dbReference type="Proteomes" id="UP000327493"/>
    </source>
</evidence>
<evidence type="ECO:0000256" key="6">
    <source>
        <dbReference type="ARBA" id="ARBA00022741"/>
    </source>
</evidence>
<dbReference type="GO" id="GO:0006397">
    <property type="term" value="P:mRNA processing"/>
    <property type="evidence" value="ECO:0007669"/>
    <property type="project" value="UniProtKB-KW"/>
</dbReference>
<dbReference type="InterPro" id="IPR006073">
    <property type="entry name" value="GTP-bd"/>
</dbReference>
<keyword evidence="3" id="KW-0597">Phosphoprotein</keyword>
<dbReference type="GO" id="GO:0005681">
    <property type="term" value="C:spliceosomal complex"/>
    <property type="evidence" value="ECO:0007669"/>
    <property type="project" value="UniProtKB-KW"/>
</dbReference>
<feature type="compositionally biased region" description="Basic and acidic residues" evidence="15">
    <location>
        <begin position="837"/>
        <end position="854"/>
    </location>
</feature>
<reference evidence="18 19" key="1">
    <citation type="submission" date="2019-08" db="EMBL/GenBank/DDBJ databases">
        <title>A chromosome-level genome assembly, high-density linkage maps, and genome scans reveal the genomic architecture of hybrid incompatibilities underlying speciation via character displacement in darters (Percidae: Etheostominae).</title>
        <authorList>
            <person name="Moran R.L."/>
            <person name="Catchen J.M."/>
            <person name="Fuller R.C."/>
        </authorList>
    </citation>
    <scope>NUCLEOTIDE SEQUENCE [LARGE SCALE GENOMIC DNA]</scope>
    <source>
        <strain evidence="18">EspeVRDwgs_2016</strain>
        <tissue evidence="18">Muscle</tissue>
    </source>
</reference>
<evidence type="ECO:0000259" key="16">
    <source>
        <dbReference type="PROSITE" id="PS50006"/>
    </source>
</evidence>
<feature type="compositionally biased region" description="Polar residues" evidence="15">
    <location>
        <begin position="550"/>
        <end position="564"/>
    </location>
</feature>
<dbReference type="SUPFAM" id="SSF52540">
    <property type="entry name" value="P-loop containing nucleoside triphosphate hydrolases"/>
    <property type="match status" value="1"/>
</dbReference>
<dbReference type="Proteomes" id="UP000327493">
    <property type="component" value="Chromosome 6"/>
</dbReference>
<dbReference type="PANTHER" id="PTHR11089">
    <property type="entry name" value="GTP-BINDING PROTEIN-RELATED"/>
    <property type="match status" value="1"/>
</dbReference>
<dbReference type="Pfam" id="PF08153">
    <property type="entry name" value="NGP1NT"/>
    <property type="match status" value="1"/>
</dbReference>
<dbReference type="Gene3D" id="2.60.200.20">
    <property type="match status" value="1"/>
</dbReference>
<dbReference type="GO" id="GO:0008380">
    <property type="term" value="P:RNA splicing"/>
    <property type="evidence" value="ECO:0007669"/>
    <property type="project" value="UniProtKB-KW"/>
</dbReference>
<comment type="function">
    <text evidence="14">GTPase that associates with pre-60S ribosomal subunits in the nucleolus and is required for their nuclear export and maturation.</text>
</comment>
<dbReference type="Pfam" id="PF00498">
    <property type="entry name" value="FHA"/>
    <property type="match status" value="1"/>
</dbReference>
<keyword evidence="2" id="KW-1017">Isopeptide bond</keyword>
<evidence type="ECO:0000256" key="7">
    <source>
        <dbReference type="ARBA" id="ARBA00022843"/>
    </source>
</evidence>
<comment type="function">
    <text evidence="13">Required for pre-mRNA splicing as component of the spliceosome. As a component of the minor spliceosome, involved in the splicing of U12-type introns in pre-mRNAs. Down-regulates NF-kappa-B signaling by competing with RELA for CREBBP/EP300 binding. Involved in the microRNA (miRNA) biogenesis. May be involved in cyclin-D1/CCND1 mRNA stability through the SNARP complex which associates with both the 3'end of the CCND1 gene and its mRNA.</text>
</comment>
<dbReference type="AlphaFoldDB" id="A0A5J5DEM6"/>
<feature type="region of interest" description="Disordered" evidence="15">
    <location>
        <begin position="490"/>
        <end position="569"/>
    </location>
</feature>
<evidence type="ECO:0000256" key="14">
    <source>
        <dbReference type="RuleBase" id="RU364023"/>
    </source>
</evidence>
<evidence type="ECO:0000259" key="17">
    <source>
        <dbReference type="PROSITE" id="PS51721"/>
    </source>
</evidence>
<evidence type="ECO:0000256" key="15">
    <source>
        <dbReference type="SAM" id="MobiDB-lite"/>
    </source>
</evidence>
<evidence type="ECO:0000256" key="5">
    <source>
        <dbReference type="ARBA" id="ARBA00022728"/>
    </source>
</evidence>
<feature type="compositionally biased region" description="Low complexity" evidence="15">
    <location>
        <begin position="10"/>
        <end position="20"/>
    </location>
</feature>
<keyword evidence="12 14" id="KW-0539">Nucleus</keyword>
<evidence type="ECO:0000256" key="1">
    <source>
        <dbReference type="ARBA" id="ARBA00004604"/>
    </source>
</evidence>
<dbReference type="Gene3D" id="3.40.50.300">
    <property type="entry name" value="P-loop containing nucleotide triphosphate hydrolases"/>
    <property type="match status" value="1"/>
</dbReference>
<keyword evidence="11" id="KW-0508">mRNA splicing</keyword>
<feature type="compositionally biased region" description="Basic residues" evidence="15">
    <location>
        <begin position="672"/>
        <end position="695"/>
    </location>
</feature>
<organism evidence="18 19">
    <name type="scientific">Etheostoma spectabile</name>
    <name type="common">orangethroat darter</name>
    <dbReference type="NCBI Taxonomy" id="54343"/>
    <lineage>
        <taxon>Eukaryota</taxon>
        <taxon>Metazoa</taxon>
        <taxon>Chordata</taxon>
        <taxon>Craniata</taxon>
        <taxon>Vertebrata</taxon>
        <taxon>Euteleostomi</taxon>
        <taxon>Actinopterygii</taxon>
        <taxon>Neopterygii</taxon>
        <taxon>Teleostei</taxon>
        <taxon>Neoteleostei</taxon>
        <taxon>Acanthomorphata</taxon>
        <taxon>Eupercaria</taxon>
        <taxon>Perciformes</taxon>
        <taxon>Percoidei</taxon>
        <taxon>Percidae</taxon>
        <taxon>Etheostomatinae</taxon>
        <taxon>Etheostoma</taxon>
    </lineage>
</organism>
<feature type="region of interest" description="Disordered" evidence="15">
    <location>
        <begin position="1"/>
        <end position="35"/>
    </location>
</feature>
<feature type="domain" description="CP-type G" evidence="17">
    <location>
        <begin position="207"/>
        <end position="368"/>
    </location>
</feature>
<evidence type="ECO:0000256" key="13">
    <source>
        <dbReference type="ARBA" id="ARBA00055964"/>
    </source>
</evidence>
<dbReference type="InterPro" id="IPR027417">
    <property type="entry name" value="P-loop_NTPase"/>
</dbReference>
<keyword evidence="7" id="KW-0832">Ubl conjugation</keyword>
<dbReference type="InterPro" id="IPR000253">
    <property type="entry name" value="FHA_dom"/>
</dbReference>
<dbReference type="CDD" id="cd01858">
    <property type="entry name" value="NGP_1"/>
    <property type="match status" value="1"/>
</dbReference>
<comment type="subcellular location">
    <subcellularLocation>
        <location evidence="1 14">Nucleus</location>
        <location evidence="1 14">Nucleolus</location>
    </subcellularLocation>
</comment>
<dbReference type="InterPro" id="IPR030378">
    <property type="entry name" value="G_CP_dom"/>
</dbReference>
<feature type="domain" description="FHA" evidence="16">
    <location>
        <begin position="936"/>
        <end position="999"/>
    </location>
</feature>
<feature type="region of interest" description="Disordered" evidence="15">
    <location>
        <begin position="613"/>
        <end position="887"/>
    </location>
</feature>
<keyword evidence="10" id="KW-0943">RNA-mediated gene silencing</keyword>
<dbReference type="SUPFAM" id="SSF49879">
    <property type="entry name" value="SMAD/FHA domain"/>
    <property type="match status" value="1"/>
</dbReference>
<dbReference type="GO" id="GO:0005525">
    <property type="term" value="F:GTP binding"/>
    <property type="evidence" value="ECO:0007669"/>
    <property type="project" value="UniProtKB-KW"/>
</dbReference>
<evidence type="ECO:0000256" key="10">
    <source>
        <dbReference type="ARBA" id="ARBA00023158"/>
    </source>
</evidence>
<dbReference type="FunFam" id="3.40.50.300:FF:000559">
    <property type="entry name" value="Nuclear/nucleolar GTPase 2"/>
    <property type="match status" value="1"/>
</dbReference>
<gene>
    <name evidence="18" type="ORF">FQN60_017146</name>
</gene>
<evidence type="ECO:0000256" key="12">
    <source>
        <dbReference type="ARBA" id="ARBA00023242"/>
    </source>
</evidence>
<dbReference type="EMBL" id="VOFY01000006">
    <property type="protein sequence ID" value="KAA8591772.1"/>
    <property type="molecule type" value="Genomic_DNA"/>
</dbReference>